<name>A0A1M5M7H4_9FLAO</name>
<evidence type="ECO:0000313" key="3">
    <source>
        <dbReference type="Proteomes" id="UP000184532"/>
    </source>
</evidence>
<dbReference type="EMBL" id="FQWL01000003">
    <property type="protein sequence ID" value="SHG72723.1"/>
    <property type="molecule type" value="Genomic_DNA"/>
</dbReference>
<evidence type="ECO:0000313" key="2">
    <source>
        <dbReference type="EMBL" id="SHG72723.1"/>
    </source>
</evidence>
<gene>
    <name evidence="2" type="ORF">SAMN04488116_2279</name>
</gene>
<keyword evidence="3" id="KW-1185">Reference proteome</keyword>
<dbReference type="AlphaFoldDB" id="A0A1M5M7H4"/>
<reference evidence="3" key="1">
    <citation type="submission" date="2016-11" db="EMBL/GenBank/DDBJ databases">
        <authorList>
            <person name="Varghese N."/>
            <person name="Submissions S."/>
        </authorList>
    </citation>
    <scope>NUCLEOTIDE SEQUENCE [LARGE SCALE GENOMIC DNA]</scope>
    <source>
        <strain evidence="3">DSM 22638</strain>
    </source>
</reference>
<proteinExistence type="predicted"/>
<protein>
    <submittedName>
        <fullName evidence="2">Uncharacterized protein</fullName>
    </submittedName>
</protein>
<feature type="region of interest" description="Disordered" evidence="1">
    <location>
        <begin position="26"/>
        <end position="54"/>
    </location>
</feature>
<sequence>MSIGNPKKFKKLEKLKTVLNEEGQDEISRVHKDKNHKVKKELAFKTDRDKPKPA</sequence>
<evidence type="ECO:0000256" key="1">
    <source>
        <dbReference type="SAM" id="MobiDB-lite"/>
    </source>
</evidence>
<organism evidence="2 3">
    <name type="scientific">Flagellimonas flava</name>
    <dbReference type="NCBI Taxonomy" id="570519"/>
    <lineage>
        <taxon>Bacteria</taxon>
        <taxon>Pseudomonadati</taxon>
        <taxon>Bacteroidota</taxon>
        <taxon>Flavobacteriia</taxon>
        <taxon>Flavobacteriales</taxon>
        <taxon>Flavobacteriaceae</taxon>
        <taxon>Flagellimonas</taxon>
    </lineage>
</organism>
<accession>A0A1M5M7H4</accession>
<dbReference type="RefSeq" id="WP_165614889.1">
    <property type="nucleotide sequence ID" value="NZ_FQWL01000003.1"/>
</dbReference>
<feature type="compositionally biased region" description="Basic and acidic residues" evidence="1">
    <location>
        <begin position="40"/>
        <end position="54"/>
    </location>
</feature>
<dbReference type="Proteomes" id="UP000184532">
    <property type="component" value="Unassembled WGS sequence"/>
</dbReference>